<dbReference type="Proteomes" id="UP001374579">
    <property type="component" value="Unassembled WGS sequence"/>
</dbReference>
<dbReference type="EMBL" id="JBAMIC010000003">
    <property type="protein sequence ID" value="KAK7109781.1"/>
    <property type="molecule type" value="Genomic_DNA"/>
</dbReference>
<reference evidence="1 2" key="1">
    <citation type="submission" date="2024-02" db="EMBL/GenBank/DDBJ databases">
        <title>Chromosome-scale genome assembly of the rough periwinkle Littorina saxatilis.</title>
        <authorList>
            <person name="De Jode A."/>
            <person name="Faria R."/>
            <person name="Formenti G."/>
            <person name="Sims Y."/>
            <person name="Smith T.P."/>
            <person name="Tracey A."/>
            <person name="Wood J.M.D."/>
            <person name="Zagrodzka Z.B."/>
            <person name="Johannesson K."/>
            <person name="Butlin R.K."/>
            <person name="Leder E.H."/>
        </authorList>
    </citation>
    <scope>NUCLEOTIDE SEQUENCE [LARGE SCALE GENOMIC DNA]</scope>
    <source>
        <strain evidence="1">Snail1</strain>
        <tissue evidence="1">Muscle</tissue>
    </source>
</reference>
<dbReference type="InterPro" id="IPR001611">
    <property type="entry name" value="Leu-rich_rpt"/>
</dbReference>
<evidence type="ECO:0000313" key="1">
    <source>
        <dbReference type="EMBL" id="KAK7109781.1"/>
    </source>
</evidence>
<dbReference type="Gene3D" id="3.80.10.10">
    <property type="entry name" value="Ribonuclease Inhibitor"/>
    <property type="match status" value="2"/>
</dbReference>
<proteinExistence type="predicted"/>
<dbReference type="Pfam" id="PF13516">
    <property type="entry name" value="LRR_6"/>
    <property type="match status" value="1"/>
</dbReference>
<name>A0AAN9BNW9_9CAEN</name>
<dbReference type="GO" id="GO:0031146">
    <property type="term" value="P:SCF-dependent proteasomal ubiquitin-dependent protein catabolic process"/>
    <property type="evidence" value="ECO:0007669"/>
    <property type="project" value="TreeGrafter"/>
</dbReference>
<gene>
    <name evidence="1" type="ORF">V1264_013766</name>
</gene>
<accession>A0AAN9BNW9</accession>
<evidence type="ECO:0000313" key="2">
    <source>
        <dbReference type="Proteomes" id="UP001374579"/>
    </source>
</evidence>
<dbReference type="SUPFAM" id="SSF52047">
    <property type="entry name" value="RNI-like"/>
    <property type="match status" value="1"/>
</dbReference>
<keyword evidence="2" id="KW-1185">Reference proteome</keyword>
<comment type="caution">
    <text evidence="1">The sequence shown here is derived from an EMBL/GenBank/DDBJ whole genome shotgun (WGS) entry which is preliminary data.</text>
</comment>
<dbReference type="InterPro" id="IPR032675">
    <property type="entry name" value="LRR_dom_sf"/>
</dbReference>
<organism evidence="1 2">
    <name type="scientific">Littorina saxatilis</name>
    <dbReference type="NCBI Taxonomy" id="31220"/>
    <lineage>
        <taxon>Eukaryota</taxon>
        <taxon>Metazoa</taxon>
        <taxon>Spiralia</taxon>
        <taxon>Lophotrochozoa</taxon>
        <taxon>Mollusca</taxon>
        <taxon>Gastropoda</taxon>
        <taxon>Caenogastropoda</taxon>
        <taxon>Littorinimorpha</taxon>
        <taxon>Littorinoidea</taxon>
        <taxon>Littorinidae</taxon>
        <taxon>Littorina</taxon>
    </lineage>
</organism>
<dbReference type="AlphaFoldDB" id="A0AAN9BNW9"/>
<sequence>MPRGRDALTLKQTCINVIARNFERLWAQHFDKQFGDIPRLLHVIGPFHDLPGQLCQDILQALLNLRLLRKSHLQLLLVPQITQISFAATYANSISAQTLDILALRCRGLVSLNLTNSMSLSPGAISQCLSSLPLLRTLVLKQTKINDPVMKVIAMSLPRLTHLDLHACPITDKGAVLFCGDHGDFDPVCVDLTLLDISATKIDLAGCSAIIECYPKLRSLSHADSVEAVARLHKRGGENKVNNIVNSIGASTSKEPDASESDSSIFTGQHRLEILYATALRCRRIDPESVRLACHHCPNVREVYWYQDASDESLNHLKPLKHLAVLEVTSDKPQAVTFHGGILPLVRSQGEEMLSLGLYDVQDTDLALLGSLCPKLQRLKLVSMHEEADFSHSYLSAQQRALSFQQLRQLTLVFGGDSTRLDSHDLEHVLVNACSLQELHFIEVQALTDEVLVAALSVHGFPCLKKFQLESCNEITSVSMNQLAATSSPLTQLKLKRCHLITYQDFEELKSMVNAEGG</sequence>
<dbReference type="PANTHER" id="PTHR13318">
    <property type="entry name" value="PARTNER OF PAIRED, ISOFORM B-RELATED"/>
    <property type="match status" value="1"/>
</dbReference>
<protein>
    <submittedName>
        <fullName evidence="1">Uncharacterized protein</fullName>
    </submittedName>
</protein>
<dbReference type="GO" id="GO:0019005">
    <property type="term" value="C:SCF ubiquitin ligase complex"/>
    <property type="evidence" value="ECO:0007669"/>
    <property type="project" value="TreeGrafter"/>
</dbReference>